<feature type="compositionally biased region" description="Low complexity" evidence="1">
    <location>
        <begin position="67"/>
        <end position="84"/>
    </location>
</feature>
<sequence length="84" mass="8941">MSVVGFDVGNDNSVIAVVKQRGIDVPSMMSPRVRPRGGLFGEKQSPRISRCCVSPMNTKSTISQIKRPSAGTSGTPTSRRSPPP</sequence>
<accession>A0A835QXZ0</accession>
<keyword evidence="3" id="KW-1185">Reference proteome</keyword>
<dbReference type="EMBL" id="JADCNL010000006">
    <property type="protein sequence ID" value="KAG0476478.1"/>
    <property type="molecule type" value="Genomic_DNA"/>
</dbReference>
<evidence type="ECO:0000313" key="3">
    <source>
        <dbReference type="Proteomes" id="UP000636800"/>
    </source>
</evidence>
<proteinExistence type="predicted"/>
<dbReference type="OrthoDB" id="2020166at2759"/>
<dbReference type="Proteomes" id="UP000636800">
    <property type="component" value="Chromosome 6"/>
</dbReference>
<comment type="caution">
    <text evidence="2">The sequence shown here is derived from an EMBL/GenBank/DDBJ whole genome shotgun (WGS) entry which is preliminary data.</text>
</comment>
<protein>
    <submittedName>
        <fullName evidence="2">Uncharacterized protein</fullName>
    </submittedName>
</protein>
<gene>
    <name evidence="2" type="ORF">HPP92_013319</name>
</gene>
<reference evidence="2 3" key="1">
    <citation type="journal article" date="2020" name="Nat. Food">
        <title>A phased Vanilla planifolia genome enables genetic improvement of flavour and production.</title>
        <authorList>
            <person name="Hasing T."/>
            <person name="Tang H."/>
            <person name="Brym M."/>
            <person name="Khazi F."/>
            <person name="Huang T."/>
            <person name="Chambers A.H."/>
        </authorList>
    </citation>
    <scope>NUCLEOTIDE SEQUENCE [LARGE SCALE GENOMIC DNA]</scope>
    <source>
        <tissue evidence="2">Leaf</tissue>
    </source>
</reference>
<evidence type="ECO:0000313" key="2">
    <source>
        <dbReference type="EMBL" id="KAG0476478.1"/>
    </source>
</evidence>
<feature type="compositionally biased region" description="Polar residues" evidence="1">
    <location>
        <begin position="55"/>
        <end position="66"/>
    </location>
</feature>
<dbReference type="AlphaFoldDB" id="A0A835QXZ0"/>
<name>A0A835QXZ0_VANPL</name>
<feature type="region of interest" description="Disordered" evidence="1">
    <location>
        <begin position="27"/>
        <end position="84"/>
    </location>
</feature>
<evidence type="ECO:0000256" key="1">
    <source>
        <dbReference type="SAM" id="MobiDB-lite"/>
    </source>
</evidence>
<organism evidence="2 3">
    <name type="scientific">Vanilla planifolia</name>
    <name type="common">Vanilla</name>
    <dbReference type="NCBI Taxonomy" id="51239"/>
    <lineage>
        <taxon>Eukaryota</taxon>
        <taxon>Viridiplantae</taxon>
        <taxon>Streptophyta</taxon>
        <taxon>Embryophyta</taxon>
        <taxon>Tracheophyta</taxon>
        <taxon>Spermatophyta</taxon>
        <taxon>Magnoliopsida</taxon>
        <taxon>Liliopsida</taxon>
        <taxon>Asparagales</taxon>
        <taxon>Orchidaceae</taxon>
        <taxon>Vanilloideae</taxon>
        <taxon>Vanilleae</taxon>
        <taxon>Vanilla</taxon>
    </lineage>
</organism>